<dbReference type="GO" id="GO:0005230">
    <property type="term" value="F:extracellular ligand-gated monoatomic ion channel activity"/>
    <property type="evidence" value="ECO:0007669"/>
    <property type="project" value="InterPro"/>
</dbReference>
<dbReference type="InterPro" id="IPR006202">
    <property type="entry name" value="Neur_chan_lig-bd"/>
</dbReference>
<dbReference type="SUPFAM" id="SSF63712">
    <property type="entry name" value="Nicotinic receptor ligand binding domain-like"/>
    <property type="match status" value="1"/>
</dbReference>
<organism evidence="3 4">
    <name type="scientific">Plectus sambesii</name>
    <dbReference type="NCBI Taxonomy" id="2011161"/>
    <lineage>
        <taxon>Eukaryota</taxon>
        <taxon>Metazoa</taxon>
        <taxon>Ecdysozoa</taxon>
        <taxon>Nematoda</taxon>
        <taxon>Chromadorea</taxon>
        <taxon>Plectida</taxon>
        <taxon>Plectina</taxon>
        <taxon>Plectoidea</taxon>
        <taxon>Plectidae</taxon>
        <taxon>Plectus</taxon>
    </lineage>
</organism>
<feature type="domain" description="Neurotransmitter-gated ion-channel ligand-binding" evidence="2">
    <location>
        <begin position="24"/>
        <end position="113"/>
    </location>
</feature>
<evidence type="ECO:0000256" key="1">
    <source>
        <dbReference type="SAM" id="SignalP"/>
    </source>
</evidence>
<dbReference type="Gene3D" id="2.70.170.10">
    <property type="entry name" value="Neurotransmitter-gated ion-channel ligand-binding domain"/>
    <property type="match status" value="1"/>
</dbReference>
<feature type="chain" id="PRO_5036858694" evidence="1">
    <location>
        <begin position="21"/>
        <end position="114"/>
    </location>
</feature>
<dbReference type="Pfam" id="PF02931">
    <property type="entry name" value="Neur_chan_LBD"/>
    <property type="match status" value="1"/>
</dbReference>
<protein>
    <submittedName>
        <fullName evidence="4">Neurotransmitter-gated ion-channel ligand-binding domain-containing protein</fullName>
    </submittedName>
</protein>
<evidence type="ECO:0000259" key="2">
    <source>
        <dbReference type="Pfam" id="PF02931"/>
    </source>
</evidence>
<evidence type="ECO:0000313" key="4">
    <source>
        <dbReference type="WBParaSite" id="PSAMB.scaffold607size45924.g7326.t1"/>
    </source>
</evidence>
<dbReference type="InterPro" id="IPR006201">
    <property type="entry name" value="Neur_channel"/>
</dbReference>
<dbReference type="Proteomes" id="UP000887566">
    <property type="component" value="Unplaced"/>
</dbReference>
<dbReference type="WBParaSite" id="PSAMB.scaffold607size45924.g7326.t1">
    <property type="protein sequence ID" value="PSAMB.scaffold607size45924.g7326.t1"/>
    <property type="gene ID" value="PSAMB.scaffold607size45924.g7326"/>
</dbReference>
<proteinExistence type="predicted"/>
<sequence length="114" mass="13682">MFYHLWSFFVFFVAISIVCGCNEHKVIDAIFRNYNKAVRPVLQQNTTLHVQYELKIYNIISVDEPDEFVTFLLWTVRRWKDQYLTWNPNDFDGCTTLKVTSDLIWSPDIYFLNT</sequence>
<keyword evidence="1" id="KW-0732">Signal</keyword>
<feature type="signal peptide" evidence="1">
    <location>
        <begin position="1"/>
        <end position="20"/>
    </location>
</feature>
<reference evidence="4" key="1">
    <citation type="submission" date="2022-11" db="UniProtKB">
        <authorList>
            <consortium name="WormBaseParasite"/>
        </authorList>
    </citation>
    <scope>IDENTIFICATION</scope>
</reference>
<keyword evidence="3" id="KW-1185">Reference proteome</keyword>
<dbReference type="AlphaFoldDB" id="A0A914X1R9"/>
<dbReference type="InterPro" id="IPR036734">
    <property type="entry name" value="Neur_chan_lig-bd_sf"/>
</dbReference>
<dbReference type="PANTHER" id="PTHR18945">
    <property type="entry name" value="NEUROTRANSMITTER GATED ION CHANNEL"/>
    <property type="match status" value="1"/>
</dbReference>
<dbReference type="GO" id="GO:0004888">
    <property type="term" value="F:transmembrane signaling receptor activity"/>
    <property type="evidence" value="ECO:0007669"/>
    <property type="project" value="InterPro"/>
</dbReference>
<accession>A0A914X1R9</accession>
<evidence type="ECO:0000313" key="3">
    <source>
        <dbReference type="Proteomes" id="UP000887566"/>
    </source>
</evidence>
<name>A0A914X1R9_9BILA</name>
<dbReference type="GO" id="GO:0016020">
    <property type="term" value="C:membrane"/>
    <property type="evidence" value="ECO:0007669"/>
    <property type="project" value="InterPro"/>
</dbReference>